<feature type="compositionally biased region" description="Polar residues" evidence="1">
    <location>
        <begin position="204"/>
        <end position="215"/>
    </location>
</feature>
<evidence type="ECO:0000256" key="3">
    <source>
        <dbReference type="SAM" id="SignalP"/>
    </source>
</evidence>
<feature type="signal peptide" evidence="3">
    <location>
        <begin position="1"/>
        <end position="19"/>
    </location>
</feature>
<feature type="compositionally biased region" description="Polar residues" evidence="1">
    <location>
        <begin position="566"/>
        <end position="580"/>
    </location>
</feature>
<dbReference type="OrthoDB" id="2804493at2759"/>
<evidence type="ECO:0000313" key="4">
    <source>
        <dbReference type="EMBL" id="KLO12490.1"/>
    </source>
</evidence>
<feature type="compositionally biased region" description="Polar residues" evidence="1">
    <location>
        <begin position="103"/>
        <end position="122"/>
    </location>
</feature>
<sequence length="592" mass="62994">MVWGRAWTVLFTFAVVCLGVDEARGAPAFPFSPSLARRQNSQSNSRDSNSSNNSNGGISPQVWIPAVIIILVLLAVICFMWSRKGFLDRLRGMASTTAAATSPQTRELTADQLTNRNGSSTNTARARPRRTRRTPSQISTASLPVYMKEPGDHELVIFRGPEDMDDPLRNGIPEAEEHDGGDINSSPVDNEELQLPAPPGLPLMSQSTNARNLNSGEPRGDSIPEGMQVPQESHHETTEGDEEDPNRRESVGAQTLRSEDSSDSRTGLMPLQRYSEEIPDEDAPPYTEAAEYSMNDGSHLSPTTSGSEHSGLVSSPPGSTPATSVASSPQDSTRSPDGLPPRPSVVSNRSVRGLRGLGSLFTFGGHHPSSTVQSGSQSSATTASATAMVDNNSSSVPASSSSPATVSNPPISGSSRHRRHRSSQSGASSSTINLPLLRAVSRQRSSNTLNSGAGASSSRLNLTSPSMLSINSISAPLSHTLMRTDIRYPPGGPTPEQIKLISSREGLEKFGVPYGKDAIEHAEASRLDLPLEPPPRVFEDDEAGSTSDEGEAGDDEDHREERPSHSEGNASQDISSSSTHAAVPQILVPIFM</sequence>
<name>A0A0H2RKI8_9AGAM</name>
<feature type="region of interest" description="Disordered" evidence="1">
    <location>
        <begin position="31"/>
        <end position="56"/>
    </location>
</feature>
<evidence type="ECO:0000313" key="5">
    <source>
        <dbReference type="Proteomes" id="UP000053477"/>
    </source>
</evidence>
<organism evidence="4 5">
    <name type="scientific">Schizopora paradoxa</name>
    <dbReference type="NCBI Taxonomy" id="27342"/>
    <lineage>
        <taxon>Eukaryota</taxon>
        <taxon>Fungi</taxon>
        <taxon>Dikarya</taxon>
        <taxon>Basidiomycota</taxon>
        <taxon>Agaricomycotina</taxon>
        <taxon>Agaricomycetes</taxon>
        <taxon>Hymenochaetales</taxon>
        <taxon>Schizoporaceae</taxon>
        <taxon>Schizopora</taxon>
    </lineage>
</organism>
<feature type="transmembrane region" description="Helical" evidence="2">
    <location>
        <begin position="62"/>
        <end position="81"/>
    </location>
</feature>
<dbReference type="InParanoid" id="A0A0H2RKI8"/>
<feature type="chain" id="PRO_5005201571" evidence="3">
    <location>
        <begin position="20"/>
        <end position="592"/>
    </location>
</feature>
<keyword evidence="3" id="KW-0732">Signal</keyword>
<dbReference type="EMBL" id="KQ085976">
    <property type="protein sequence ID" value="KLO12490.1"/>
    <property type="molecule type" value="Genomic_DNA"/>
</dbReference>
<keyword evidence="2" id="KW-0812">Transmembrane</keyword>
<feature type="region of interest" description="Disordered" evidence="1">
    <location>
        <begin position="365"/>
        <end position="435"/>
    </location>
</feature>
<dbReference type="STRING" id="27342.A0A0H2RKI8"/>
<protein>
    <submittedName>
        <fullName evidence="4">Uncharacterized protein</fullName>
    </submittedName>
</protein>
<evidence type="ECO:0000256" key="2">
    <source>
        <dbReference type="SAM" id="Phobius"/>
    </source>
</evidence>
<feature type="compositionally biased region" description="Acidic residues" evidence="1">
    <location>
        <begin position="539"/>
        <end position="558"/>
    </location>
</feature>
<feature type="region of interest" description="Disordered" evidence="1">
    <location>
        <begin position="160"/>
        <end position="351"/>
    </location>
</feature>
<reference evidence="4 5" key="1">
    <citation type="submission" date="2015-04" db="EMBL/GenBank/DDBJ databases">
        <title>Complete genome sequence of Schizopora paradoxa KUC8140, a cosmopolitan wood degrader in East Asia.</title>
        <authorList>
            <consortium name="DOE Joint Genome Institute"/>
            <person name="Min B."/>
            <person name="Park H."/>
            <person name="Jang Y."/>
            <person name="Kim J.-J."/>
            <person name="Kim K.H."/>
            <person name="Pangilinan J."/>
            <person name="Lipzen A."/>
            <person name="Riley R."/>
            <person name="Grigoriev I.V."/>
            <person name="Spatafora J.W."/>
            <person name="Choi I.-G."/>
        </authorList>
    </citation>
    <scope>NUCLEOTIDE SEQUENCE [LARGE SCALE GENOMIC DNA]</scope>
    <source>
        <strain evidence="4 5">KUC8140</strain>
    </source>
</reference>
<feature type="region of interest" description="Disordered" evidence="1">
    <location>
        <begin position="525"/>
        <end position="592"/>
    </location>
</feature>
<feature type="compositionally biased region" description="Low complexity" evidence="1">
    <location>
        <begin position="37"/>
        <end position="55"/>
    </location>
</feature>
<feature type="compositionally biased region" description="Polar residues" evidence="1">
    <location>
        <begin position="295"/>
        <end position="335"/>
    </location>
</feature>
<dbReference type="Proteomes" id="UP000053477">
    <property type="component" value="Unassembled WGS sequence"/>
</dbReference>
<proteinExistence type="predicted"/>
<feature type="compositionally biased region" description="Low complexity" evidence="1">
    <location>
        <begin position="369"/>
        <end position="414"/>
    </location>
</feature>
<dbReference type="AlphaFoldDB" id="A0A0H2RKI8"/>
<feature type="region of interest" description="Disordered" evidence="1">
    <location>
        <begin position="96"/>
        <end position="138"/>
    </location>
</feature>
<keyword evidence="2" id="KW-0472">Membrane</keyword>
<keyword evidence="2" id="KW-1133">Transmembrane helix</keyword>
<accession>A0A0H2RKI8</accession>
<gene>
    <name evidence="4" type="ORF">SCHPADRAFT_941153</name>
</gene>
<keyword evidence="5" id="KW-1185">Reference proteome</keyword>
<evidence type="ECO:0000256" key="1">
    <source>
        <dbReference type="SAM" id="MobiDB-lite"/>
    </source>
</evidence>